<gene>
    <name evidence="2" type="ORF">ACFPIH_29835</name>
</gene>
<dbReference type="Proteomes" id="UP001595839">
    <property type="component" value="Unassembled WGS sequence"/>
</dbReference>
<name>A0ABV9AYU2_9ACTN</name>
<organism evidence="2 3">
    <name type="scientific">Streptomyces vulcanius</name>
    <dbReference type="NCBI Taxonomy" id="1441876"/>
    <lineage>
        <taxon>Bacteria</taxon>
        <taxon>Bacillati</taxon>
        <taxon>Actinomycetota</taxon>
        <taxon>Actinomycetes</taxon>
        <taxon>Kitasatosporales</taxon>
        <taxon>Streptomycetaceae</taxon>
        <taxon>Streptomyces</taxon>
    </lineage>
</organism>
<keyword evidence="3" id="KW-1185">Reference proteome</keyword>
<evidence type="ECO:0000256" key="1">
    <source>
        <dbReference type="SAM" id="MobiDB-lite"/>
    </source>
</evidence>
<evidence type="ECO:0008006" key="4">
    <source>
        <dbReference type="Google" id="ProtNLM"/>
    </source>
</evidence>
<feature type="compositionally biased region" description="Gly residues" evidence="1">
    <location>
        <begin position="30"/>
        <end position="42"/>
    </location>
</feature>
<feature type="region of interest" description="Disordered" evidence="1">
    <location>
        <begin position="1"/>
        <end position="47"/>
    </location>
</feature>
<evidence type="ECO:0000313" key="3">
    <source>
        <dbReference type="Proteomes" id="UP001595839"/>
    </source>
</evidence>
<dbReference type="RefSeq" id="WP_381178568.1">
    <property type="nucleotide sequence ID" value="NZ_JBHSFK010000021.1"/>
</dbReference>
<proteinExistence type="predicted"/>
<comment type="caution">
    <text evidence="2">The sequence shown here is derived from an EMBL/GenBank/DDBJ whole genome shotgun (WGS) entry which is preliminary data.</text>
</comment>
<reference evidence="3" key="1">
    <citation type="journal article" date="2019" name="Int. J. Syst. Evol. Microbiol.">
        <title>The Global Catalogue of Microorganisms (GCM) 10K type strain sequencing project: providing services to taxonomists for standard genome sequencing and annotation.</title>
        <authorList>
            <consortium name="The Broad Institute Genomics Platform"/>
            <consortium name="The Broad Institute Genome Sequencing Center for Infectious Disease"/>
            <person name="Wu L."/>
            <person name="Ma J."/>
        </authorList>
    </citation>
    <scope>NUCLEOTIDE SEQUENCE [LARGE SCALE GENOMIC DNA]</scope>
    <source>
        <strain evidence="3">CGMCC 4.7177</strain>
    </source>
</reference>
<dbReference type="EMBL" id="JBHSFK010000021">
    <property type="protein sequence ID" value="MFC4503661.1"/>
    <property type="molecule type" value="Genomic_DNA"/>
</dbReference>
<evidence type="ECO:0000313" key="2">
    <source>
        <dbReference type="EMBL" id="MFC4503661.1"/>
    </source>
</evidence>
<sequence>MAVTDTGDACPHGGATAVTGYRRPAPEADGPGGAGAVRGPGTGDAHASDGAVAVTGYVGSLAVVQYGARREPAAWPHQAGVIPPRAQFFRRRAGARMLWASDGHAGVSCLVVTGVGGVGKTRLAAGHAGAACESGDVDILVWIMVGSRAAAVSGYAQACVELLGADPANPDQAAKACLARLDRPLAGPRRALPRIGRNFTVGDGSERSTAL</sequence>
<protein>
    <recommendedName>
        <fullName evidence="4">NB-ARC domain-containing protein</fullName>
    </recommendedName>
</protein>
<accession>A0ABV9AYU2</accession>